<gene>
    <name evidence="2" type="ORF">ADU74_10460</name>
</gene>
<comment type="caution">
    <text evidence="2">The sequence shown here is derived from an EMBL/GenBank/DDBJ whole genome shotgun (WGS) entry which is preliminary data.</text>
</comment>
<evidence type="ECO:0000313" key="3">
    <source>
        <dbReference type="Proteomes" id="UP000037540"/>
    </source>
</evidence>
<sequence length="151" mass="16986">MNNKNIEQIPFIIQELYSIVSVLESSFKGRKFTPYGHLAGSIGEVLASYYYDLELLPCSTKTHAAKTKDNKLVKIKVTQGKSIGISSKPDYLIVIKILPDGSIEEIYNGSGYLAWHNTGKTQRNGQRSISINKLNKLMEDMPINLRIPRVK</sequence>
<reference evidence="2 3" key="1">
    <citation type="submission" date="2015-07" db="EMBL/GenBank/DDBJ databases">
        <title>Draft genome sequences of 17 French Clostridium botulinum group III.</title>
        <authorList>
            <person name="Woudstra C."/>
            <person name="Le Marechal C."/>
            <person name="Souillard R."/>
            <person name="Bayon-Auboyer M.-H."/>
            <person name="Dessouter D."/>
            <person name="Fach P."/>
        </authorList>
    </citation>
    <scope>NUCLEOTIDE SEQUENCE [LARGE SCALE GENOMIC DNA]</scope>
    <source>
        <strain evidence="2 3">12LNRI-CD</strain>
        <plasmid evidence="2">p1BKT015925</plasmid>
    </source>
</reference>
<dbReference type="AlphaFoldDB" id="A0A9Q1UXB0"/>
<feature type="domain" description="DUF6998" evidence="1">
    <location>
        <begin position="14"/>
        <end position="146"/>
    </location>
</feature>
<proteinExistence type="predicted"/>
<dbReference type="InterPro" id="IPR054267">
    <property type="entry name" value="DUF6998"/>
</dbReference>
<accession>A0A9Q1UXB0</accession>
<dbReference type="EMBL" id="LGVR01000060">
    <property type="protein sequence ID" value="KOA85081.1"/>
    <property type="molecule type" value="Genomic_DNA"/>
</dbReference>
<evidence type="ECO:0000259" key="1">
    <source>
        <dbReference type="Pfam" id="PF22522"/>
    </source>
</evidence>
<organism evidence="2 3">
    <name type="scientific">Clostridium botulinum</name>
    <dbReference type="NCBI Taxonomy" id="1491"/>
    <lineage>
        <taxon>Bacteria</taxon>
        <taxon>Bacillati</taxon>
        <taxon>Bacillota</taxon>
        <taxon>Clostridia</taxon>
        <taxon>Eubacteriales</taxon>
        <taxon>Clostridiaceae</taxon>
        <taxon>Clostridium</taxon>
    </lineage>
</organism>
<evidence type="ECO:0000313" key="2">
    <source>
        <dbReference type="EMBL" id="KOA85081.1"/>
    </source>
</evidence>
<dbReference type="Pfam" id="PF22522">
    <property type="entry name" value="DUF6998"/>
    <property type="match status" value="1"/>
</dbReference>
<protein>
    <recommendedName>
        <fullName evidence="1">DUF6998 domain-containing protein</fullName>
    </recommendedName>
</protein>
<keyword evidence="2" id="KW-0614">Plasmid</keyword>
<name>A0A9Q1UXB0_CLOBO</name>
<dbReference type="RefSeq" id="WP_013720966.1">
    <property type="nucleotide sequence ID" value="NZ_LGVO01000040.1"/>
</dbReference>
<dbReference type="Proteomes" id="UP000037540">
    <property type="component" value="Unassembled WGS sequence"/>
</dbReference>
<geneLocation type="plasmid" evidence="2">
    <name>p1BKT015925</name>
</geneLocation>